<dbReference type="EMBL" id="DRGL01000051">
    <property type="protein sequence ID" value="HEA22059.1"/>
    <property type="molecule type" value="Genomic_DNA"/>
</dbReference>
<organism evidence="2">
    <name type="scientific">Pricia antarctica</name>
    <dbReference type="NCBI Taxonomy" id="641691"/>
    <lineage>
        <taxon>Bacteria</taxon>
        <taxon>Pseudomonadati</taxon>
        <taxon>Bacteroidota</taxon>
        <taxon>Flavobacteriia</taxon>
        <taxon>Flavobacteriales</taxon>
        <taxon>Flavobacteriaceae</taxon>
        <taxon>Pricia</taxon>
    </lineage>
</organism>
<feature type="transmembrane region" description="Helical" evidence="1">
    <location>
        <begin position="1261"/>
        <end position="1280"/>
    </location>
</feature>
<feature type="transmembrane region" description="Helical" evidence="1">
    <location>
        <begin position="665"/>
        <end position="690"/>
    </location>
</feature>
<feature type="transmembrane region" description="Helical" evidence="1">
    <location>
        <begin position="21"/>
        <end position="40"/>
    </location>
</feature>
<feature type="transmembrane region" description="Helical" evidence="1">
    <location>
        <begin position="640"/>
        <end position="659"/>
    </location>
</feature>
<feature type="transmembrane region" description="Helical" evidence="1">
    <location>
        <begin position="1292"/>
        <end position="1311"/>
    </location>
</feature>
<feature type="transmembrane region" description="Helical" evidence="1">
    <location>
        <begin position="889"/>
        <end position="907"/>
    </location>
</feature>
<gene>
    <name evidence="2" type="ORF">ENH87_14225</name>
</gene>
<feature type="transmembrane region" description="Helical" evidence="1">
    <location>
        <begin position="580"/>
        <end position="602"/>
    </location>
</feature>
<protein>
    <submittedName>
        <fullName evidence="2">Uncharacterized protein</fullName>
    </submittedName>
</protein>
<evidence type="ECO:0000256" key="1">
    <source>
        <dbReference type="SAM" id="Phobius"/>
    </source>
</evidence>
<name>A0A831QNN2_9FLAO</name>
<feature type="transmembrane region" description="Helical" evidence="1">
    <location>
        <begin position="215"/>
        <end position="234"/>
    </location>
</feature>
<keyword evidence="1" id="KW-1133">Transmembrane helix</keyword>
<keyword evidence="1" id="KW-0472">Membrane</keyword>
<reference evidence="2" key="1">
    <citation type="journal article" date="2020" name="mSystems">
        <title>Genome- and Community-Level Interaction Insights into Carbon Utilization and Element Cycling Functions of Hydrothermarchaeota in Hydrothermal Sediment.</title>
        <authorList>
            <person name="Zhou Z."/>
            <person name="Liu Y."/>
            <person name="Xu W."/>
            <person name="Pan J."/>
            <person name="Luo Z.H."/>
            <person name="Li M."/>
        </authorList>
    </citation>
    <scope>NUCLEOTIDE SEQUENCE [LARGE SCALE GENOMIC DNA]</scope>
    <source>
        <strain evidence="2">HyVt-345</strain>
    </source>
</reference>
<proteinExistence type="predicted"/>
<feature type="transmembrane region" description="Helical" evidence="1">
    <location>
        <begin position="528"/>
        <end position="553"/>
    </location>
</feature>
<dbReference type="Proteomes" id="UP000886191">
    <property type="component" value="Unassembled WGS sequence"/>
</dbReference>
<feature type="transmembrane region" description="Helical" evidence="1">
    <location>
        <begin position="711"/>
        <end position="733"/>
    </location>
</feature>
<comment type="caution">
    <text evidence="2">The sequence shown here is derived from an EMBL/GenBank/DDBJ whole genome shotgun (WGS) entry which is preliminary data.</text>
</comment>
<keyword evidence="1" id="KW-0812">Transmembrane</keyword>
<feature type="transmembrane region" description="Helical" evidence="1">
    <location>
        <begin position="255"/>
        <end position="276"/>
    </location>
</feature>
<sequence>MPTTSSITDSIRKPFTANKRLLGLLTVALIVIGLFFAAYYSHIKNNQHNFRESKLQSLDSDFDIISRQLDNDIQSYNSQNNIQPKSAENFHLREQVNPIKLRIDSIWKKPTKSLKLDQAFDEYMVTIKDASKTIDDIYKSSLKGAIKPPDTLFNSNLLNIGVSFAIPEEGSSYQLFGRQYNYVTPLNPYIQLKIEIIGLVKSDRYNESVRKIDPWIIALLTTFLLLSLFGLPYFKMLFIAEDERLSSKDVISSGISVVVGASIIMIVFLSLMSHYYDYYHKIPQRLTGLSEAIGTRFAKENSANVTALFEMQLREIEKDAVTSLQYHVVSGTNVLLRENFKTVSKINPVGKAYYHVALINKDDIKNTKNLSTRPYYKDFIASANVWQSADSISYVMRPVVSIEDQSEEAVYIVNNSDDRFKGYRVGASQLKSIHRPILPFGYQFAIIDDTGEVWFHSEEGRATLENFFDVSRQVNDAKAAVLGRINAQGLVNYRDQGQLFNVRPIKGTNLSVLALYDISLLRTRVSEVLTLTCIAVIMAIVLMLVITVLSLIIRNPKLGLYRYDSFLFEFLTPKKKYRDIYILLSSLFFTILLIIATIDFFIPIEPTRVYIICLLLAIWAYLIVYYTLHPYRNKPDLKFRVRDLLLLSVIVILNFMMFKMNSNNYMFPIIILMLQLSCAFMIFRGQFYALPDKIKNICRYNLFKIHIAYRYWYSIFLFSWLLLVVIFPTYLIFKKTDFLIDTVWFKTDQMFMARKFMAKETALKNDLPVFEGLESEYKKLRSNHLGDGLYTVYRETENIIRSKDTHSDTIIGNSNFQEFLWHTRPIFDERVGKFQALVYQHAHDTSWVSEKKTDKLTVRYLNKEGAIDVNWRGPQEILKGTSGFLTLKAAGILLILSILFSLILFFVDRFFAFRFRHLKPNDFDTNQKENYVKKFGRMLLDEKSNSGLLLIGLPFSGKRTFAIEILKSAGYTKDVTLSMLRLDHVDIKAGISDILNLLAGFTLKEKDQFDWEDHEVFIIEHLEHNIKSFNANHIKLKVISFLISKRKRVVLISEVFPSQIFAFYENPKQESSLPMGSLEDDFNSWRNILSAFPQVLIGITENTEKVYRVLGIKPQKNPTKYEVTITPLIEELGHSKFLPTLAPIILSKTLYTTENPNEKYEQLDIQRMVMHTQNLGHGYYNDIWNALPTRERYLLFDLAKDGFLNIKNRNSLFSLMKKGLVVWKNRPAIFNYSFKNFVITSVSMNEALRLENKNRGKGTWANIRIVFYLMIIATIVFIALGKPELIKDFEALVGTLGGLGVVIPLVSRFLASGGQK</sequence>
<accession>A0A831QNN2</accession>
<evidence type="ECO:0000313" key="2">
    <source>
        <dbReference type="EMBL" id="HEA22059.1"/>
    </source>
</evidence>
<feature type="transmembrane region" description="Helical" evidence="1">
    <location>
        <begin position="608"/>
        <end position="628"/>
    </location>
</feature>